<feature type="domain" description="2Fe-2S ferredoxin-type" evidence="9">
    <location>
        <begin position="253"/>
        <end position="342"/>
    </location>
</feature>
<accession>A0ABV4CFQ6</accession>
<evidence type="ECO:0000256" key="4">
    <source>
        <dbReference type="ARBA" id="ARBA00022723"/>
    </source>
</evidence>
<sequence length="342" mass="36064">MTPADRGARSAGLRARVVRVIQETPDARSFVLDPGDADFDYRPGQFVTVRIPGAGGGVARCYSLCSSPHRGERPTITVKRTADGYGSNWLCDNVVAGTVLEVLRPAGAFTPDSLDEDVLLLAGGSGITPVMSIAKAHLSAGTGSVALLYANRDERSVIFREELRALADEHPGRLGVVHWLESVQGVPSGAGLRALVAAHADRRAFLCGPEPFVELAAAVLADLGVPAERIRTERFTAQRGDPFAAVDTGGPSGEVEVALDGRVRTVPWPRGATLLEALLAAGIDAPFSCREGACSACACVLLDGEVAMDRNEVLDQRDLDDGLVLACQARPVGDRVRISYDG</sequence>
<dbReference type="EMBL" id="JBGEHV010000015">
    <property type="protein sequence ID" value="MEY8039846.1"/>
    <property type="molecule type" value="Genomic_DNA"/>
</dbReference>
<evidence type="ECO:0000313" key="11">
    <source>
        <dbReference type="EMBL" id="MEY8039846.1"/>
    </source>
</evidence>
<dbReference type="Gene3D" id="3.10.20.30">
    <property type="match status" value="1"/>
</dbReference>
<dbReference type="CDD" id="cd06214">
    <property type="entry name" value="PA_degradation_oxidoreductase_like"/>
    <property type="match status" value="1"/>
</dbReference>
<evidence type="ECO:0000259" key="10">
    <source>
        <dbReference type="PROSITE" id="PS51384"/>
    </source>
</evidence>
<dbReference type="InterPro" id="IPR050415">
    <property type="entry name" value="MRET"/>
</dbReference>
<dbReference type="PANTHER" id="PTHR47354">
    <property type="entry name" value="NADH OXIDOREDUCTASE HCR"/>
    <property type="match status" value="1"/>
</dbReference>
<dbReference type="SUPFAM" id="SSF63380">
    <property type="entry name" value="Riboflavin synthase domain-like"/>
    <property type="match status" value="1"/>
</dbReference>
<name>A0ABV4CFQ6_9PSEU</name>
<dbReference type="PRINTS" id="PR00371">
    <property type="entry name" value="FPNCR"/>
</dbReference>
<dbReference type="InterPro" id="IPR001433">
    <property type="entry name" value="OxRdtase_FAD/NAD-bd"/>
</dbReference>
<dbReference type="InterPro" id="IPR012675">
    <property type="entry name" value="Beta-grasp_dom_sf"/>
</dbReference>
<keyword evidence="4" id="KW-0479">Metal-binding</keyword>
<dbReference type="InterPro" id="IPR001709">
    <property type="entry name" value="Flavoprot_Pyr_Nucl_cyt_Rdtase"/>
</dbReference>
<dbReference type="PANTHER" id="PTHR47354:SF8">
    <property type="entry name" value="1,2-PHENYLACETYL-COA EPOXIDASE, SUBUNIT E"/>
    <property type="match status" value="1"/>
</dbReference>
<comment type="caution">
    <text evidence="11">The sequence shown here is derived from an EMBL/GenBank/DDBJ whole genome shotgun (WGS) entry which is preliminary data.</text>
</comment>
<dbReference type="InterPro" id="IPR036010">
    <property type="entry name" value="2Fe-2S_ferredoxin-like_sf"/>
</dbReference>
<dbReference type="Pfam" id="PF00970">
    <property type="entry name" value="FAD_binding_6"/>
    <property type="match status" value="1"/>
</dbReference>
<dbReference type="CDD" id="cd00207">
    <property type="entry name" value="fer2"/>
    <property type="match status" value="1"/>
</dbReference>
<evidence type="ECO:0000256" key="2">
    <source>
        <dbReference type="ARBA" id="ARBA00022630"/>
    </source>
</evidence>
<evidence type="ECO:0000256" key="1">
    <source>
        <dbReference type="ARBA" id="ARBA00001974"/>
    </source>
</evidence>
<evidence type="ECO:0000256" key="6">
    <source>
        <dbReference type="ARBA" id="ARBA00023002"/>
    </source>
</evidence>
<dbReference type="Pfam" id="PF00111">
    <property type="entry name" value="Fer2"/>
    <property type="match status" value="1"/>
</dbReference>
<reference evidence="11 12" key="1">
    <citation type="submission" date="2024-08" db="EMBL/GenBank/DDBJ databases">
        <title>Genome mining of Saccharopolyspora cebuensis PGLac3 from Nigerian medicinal plant.</title>
        <authorList>
            <person name="Ezeobiora C.E."/>
            <person name="Igbokwe N.H."/>
            <person name="Amin D.H."/>
            <person name="Mendie U.E."/>
        </authorList>
    </citation>
    <scope>NUCLEOTIDE SEQUENCE [LARGE SCALE GENOMIC DNA]</scope>
    <source>
        <strain evidence="11 12">PGLac3</strain>
    </source>
</reference>
<dbReference type="Proteomes" id="UP001564626">
    <property type="component" value="Unassembled WGS sequence"/>
</dbReference>
<protein>
    <submittedName>
        <fullName evidence="11">Ferredoxin--NADP reductase</fullName>
    </submittedName>
</protein>
<dbReference type="PROSITE" id="PS00197">
    <property type="entry name" value="2FE2S_FER_1"/>
    <property type="match status" value="1"/>
</dbReference>
<comment type="cofactor">
    <cofactor evidence="1">
        <name>FAD</name>
        <dbReference type="ChEBI" id="CHEBI:57692"/>
    </cofactor>
</comment>
<evidence type="ECO:0000256" key="7">
    <source>
        <dbReference type="ARBA" id="ARBA00023004"/>
    </source>
</evidence>
<dbReference type="PROSITE" id="PS51085">
    <property type="entry name" value="2FE2S_FER_2"/>
    <property type="match status" value="1"/>
</dbReference>
<keyword evidence="12" id="KW-1185">Reference proteome</keyword>
<dbReference type="InterPro" id="IPR017938">
    <property type="entry name" value="Riboflavin_synthase-like_b-brl"/>
</dbReference>
<keyword evidence="8" id="KW-0411">Iron-sulfur</keyword>
<dbReference type="Gene3D" id="3.40.50.80">
    <property type="entry name" value="Nucleotide-binding domain of ferredoxin-NADP reductase (FNR) module"/>
    <property type="match status" value="1"/>
</dbReference>
<dbReference type="RefSeq" id="WP_345363941.1">
    <property type="nucleotide sequence ID" value="NZ_BAABII010000010.1"/>
</dbReference>
<dbReference type="Pfam" id="PF00175">
    <property type="entry name" value="NAD_binding_1"/>
    <property type="match status" value="1"/>
</dbReference>
<evidence type="ECO:0000259" key="9">
    <source>
        <dbReference type="PROSITE" id="PS51085"/>
    </source>
</evidence>
<organism evidence="11 12">
    <name type="scientific">Saccharopolyspora cebuensis</name>
    <dbReference type="NCBI Taxonomy" id="418759"/>
    <lineage>
        <taxon>Bacteria</taxon>
        <taxon>Bacillati</taxon>
        <taxon>Actinomycetota</taxon>
        <taxon>Actinomycetes</taxon>
        <taxon>Pseudonocardiales</taxon>
        <taxon>Pseudonocardiaceae</taxon>
        <taxon>Saccharopolyspora</taxon>
    </lineage>
</organism>
<gene>
    <name evidence="11" type="ORF">AB8O55_10600</name>
</gene>
<evidence type="ECO:0000313" key="12">
    <source>
        <dbReference type="Proteomes" id="UP001564626"/>
    </source>
</evidence>
<keyword evidence="7" id="KW-0408">Iron</keyword>
<keyword evidence="6" id="KW-0560">Oxidoreductase</keyword>
<dbReference type="InterPro" id="IPR008333">
    <property type="entry name" value="Cbr1-like_FAD-bd_dom"/>
</dbReference>
<dbReference type="Gene3D" id="2.40.30.10">
    <property type="entry name" value="Translation factors"/>
    <property type="match status" value="1"/>
</dbReference>
<proteinExistence type="predicted"/>
<feature type="domain" description="FAD-binding FR-type" evidence="10">
    <location>
        <begin position="10"/>
        <end position="112"/>
    </location>
</feature>
<evidence type="ECO:0000256" key="5">
    <source>
        <dbReference type="ARBA" id="ARBA00022827"/>
    </source>
</evidence>
<dbReference type="PRINTS" id="PR00410">
    <property type="entry name" value="PHEHYDRXLASE"/>
</dbReference>
<dbReference type="InterPro" id="IPR039261">
    <property type="entry name" value="FNR_nucleotide-bd"/>
</dbReference>
<keyword evidence="5" id="KW-0274">FAD</keyword>
<dbReference type="PROSITE" id="PS51384">
    <property type="entry name" value="FAD_FR"/>
    <property type="match status" value="1"/>
</dbReference>
<dbReference type="SUPFAM" id="SSF54292">
    <property type="entry name" value="2Fe-2S ferredoxin-like"/>
    <property type="match status" value="1"/>
</dbReference>
<keyword evidence="2" id="KW-0285">Flavoprotein</keyword>
<dbReference type="InterPro" id="IPR001041">
    <property type="entry name" value="2Fe-2S_ferredoxin-type"/>
</dbReference>
<dbReference type="InterPro" id="IPR006058">
    <property type="entry name" value="2Fe2S_fd_BS"/>
</dbReference>
<dbReference type="InterPro" id="IPR017927">
    <property type="entry name" value="FAD-bd_FR_type"/>
</dbReference>
<evidence type="ECO:0000256" key="8">
    <source>
        <dbReference type="ARBA" id="ARBA00023014"/>
    </source>
</evidence>
<dbReference type="SUPFAM" id="SSF52343">
    <property type="entry name" value="Ferredoxin reductase-like, C-terminal NADP-linked domain"/>
    <property type="match status" value="1"/>
</dbReference>
<evidence type="ECO:0000256" key="3">
    <source>
        <dbReference type="ARBA" id="ARBA00022714"/>
    </source>
</evidence>
<keyword evidence="3" id="KW-0001">2Fe-2S</keyword>